<evidence type="ECO:0000259" key="3">
    <source>
        <dbReference type="SMART" id="SM00060"/>
    </source>
</evidence>
<dbReference type="InterPro" id="IPR013783">
    <property type="entry name" value="Ig-like_fold"/>
</dbReference>
<dbReference type="AlphaFoldDB" id="A0A2C5ZU94"/>
<dbReference type="CDD" id="cd00063">
    <property type="entry name" value="FN3"/>
    <property type="match status" value="1"/>
</dbReference>
<evidence type="ECO:0000256" key="1">
    <source>
        <dbReference type="SAM" id="Coils"/>
    </source>
</evidence>
<feature type="compositionally biased region" description="Low complexity" evidence="2">
    <location>
        <begin position="980"/>
        <end position="990"/>
    </location>
</feature>
<dbReference type="Gene3D" id="2.60.40.10">
    <property type="entry name" value="Immunoglobulins"/>
    <property type="match status" value="1"/>
</dbReference>
<protein>
    <recommendedName>
        <fullName evidence="3">Fibronectin type-III domain-containing protein</fullName>
    </recommendedName>
</protein>
<feature type="region of interest" description="Disordered" evidence="2">
    <location>
        <begin position="480"/>
        <end position="556"/>
    </location>
</feature>
<feature type="compositionally biased region" description="Polar residues" evidence="2">
    <location>
        <begin position="537"/>
        <end position="556"/>
    </location>
</feature>
<evidence type="ECO:0000256" key="2">
    <source>
        <dbReference type="SAM" id="MobiDB-lite"/>
    </source>
</evidence>
<feature type="compositionally biased region" description="Polar residues" evidence="2">
    <location>
        <begin position="856"/>
        <end position="866"/>
    </location>
</feature>
<feature type="compositionally biased region" description="Polar residues" evidence="2">
    <location>
        <begin position="172"/>
        <end position="189"/>
    </location>
</feature>
<feature type="compositionally biased region" description="Polar residues" evidence="2">
    <location>
        <begin position="732"/>
        <end position="751"/>
    </location>
</feature>
<feature type="region of interest" description="Disordered" evidence="2">
    <location>
        <begin position="696"/>
        <end position="897"/>
    </location>
</feature>
<feature type="region of interest" description="Disordered" evidence="2">
    <location>
        <begin position="99"/>
        <end position="192"/>
    </location>
</feature>
<comment type="caution">
    <text evidence="4">The sequence shown here is derived from an EMBL/GenBank/DDBJ whole genome shotgun (WGS) entry which is preliminary data.</text>
</comment>
<feature type="compositionally biased region" description="Basic and acidic residues" evidence="2">
    <location>
        <begin position="1002"/>
        <end position="1017"/>
    </location>
</feature>
<feature type="compositionally biased region" description="Basic and acidic residues" evidence="2">
    <location>
        <begin position="801"/>
        <end position="854"/>
    </location>
</feature>
<dbReference type="OrthoDB" id="5572782at2759"/>
<feature type="compositionally biased region" description="Low complexity" evidence="2">
    <location>
        <begin position="495"/>
        <end position="508"/>
    </location>
</feature>
<accession>A0A2C5ZU94</accession>
<feature type="compositionally biased region" description="Basic and acidic residues" evidence="2">
    <location>
        <begin position="226"/>
        <end position="245"/>
    </location>
</feature>
<dbReference type="EMBL" id="NJEU01000012">
    <property type="protein sequence ID" value="PHH83442.1"/>
    <property type="molecule type" value="Genomic_DNA"/>
</dbReference>
<name>A0A2C5ZU94_9HYPO</name>
<organism evidence="4 5">
    <name type="scientific">Ophiocordyceps australis</name>
    <dbReference type="NCBI Taxonomy" id="1399860"/>
    <lineage>
        <taxon>Eukaryota</taxon>
        <taxon>Fungi</taxon>
        <taxon>Dikarya</taxon>
        <taxon>Ascomycota</taxon>
        <taxon>Pezizomycotina</taxon>
        <taxon>Sordariomycetes</taxon>
        <taxon>Hypocreomycetidae</taxon>
        <taxon>Hypocreales</taxon>
        <taxon>Ophiocordycipitaceae</taxon>
        <taxon>Ophiocordyceps</taxon>
    </lineage>
</organism>
<dbReference type="Proteomes" id="UP000224854">
    <property type="component" value="Unassembled WGS sequence"/>
</dbReference>
<feature type="coiled-coil region" evidence="1">
    <location>
        <begin position="313"/>
        <end position="354"/>
    </location>
</feature>
<feature type="region of interest" description="Disordered" evidence="2">
    <location>
        <begin position="423"/>
        <end position="458"/>
    </location>
</feature>
<dbReference type="InterPro" id="IPR036116">
    <property type="entry name" value="FN3_sf"/>
</dbReference>
<reference evidence="4 5" key="1">
    <citation type="submission" date="2017-06" db="EMBL/GenBank/DDBJ databases">
        <title>Ant-infecting Ophiocordyceps genomes reveal a high diversity of potential behavioral manipulation genes and a possible major role for enterotoxins.</title>
        <authorList>
            <person name="De Bekker C."/>
            <person name="Evans H.C."/>
            <person name="Brachmann A."/>
            <person name="Hughes D.P."/>
        </authorList>
    </citation>
    <scope>NUCLEOTIDE SEQUENCE [LARGE SCALE GENOMIC DNA]</scope>
    <source>
        <strain evidence="4 5">1348a</strain>
    </source>
</reference>
<dbReference type="SUPFAM" id="SSF49265">
    <property type="entry name" value="Fibronectin type III"/>
    <property type="match status" value="1"/>
</dbReference>
<feature type="region of interest" description="Disordered" evidence="2">
    <location>
        <begin position="215"/>
        <end position="247"/>
    </location>
</feature>
<feature type="compositionally biased region" description="Acidic residues" evidence="2">
    <location>
        <begin position="753"/>
        <end position="764"/>
    </location>
</feature>
<keyword evidence="1" id="KW-0175">Coiled coil</keyword>
<sequence length="1017" mass="111954">MRHCLAAVSRLADACPDVCLAGIGSDSATLNWTRAPSSRPVKKYMIQVNGVYVGDSPGKDVAITVIGLRPYHFYTLRVIAVGPNNFRAGSRPIRIQTFAKDGKPVLGDSRIPPNFVDSHPPMAESDEESDRSDTLTPSLPPVHDKNSTVTREQGPSGPGQRRNTMNRRHSPSIASTDQQPTRSTPSSEPELSLAELNERFEGIRREIEDTVVQFSRDESEFQQQEDELRRERDRKRQMLKEKEEQTTQLKTMIRTTMEQMRAAEKERTKKEQLLKDKETKKAKIRESIIKFESDLARMRSQREGFETQKAQWAESKDQDLRKLEQDNSELQESCTKLEAELKDKGKQLQDLKATRIKLPGADEDKWREEEIRIRRIWEIQRREIHQQLVLEVKEGHKLDQRIREISDHLAMQQQRAVALGFYSQPSSAPGKRPSHHSHALSKTGLPSPDRLPHVEHGFHPGVGFANTSFAQRHFIDVAADGTSEGPSDADLRAVSGPLSPSAQSLLPSNIFEETEADSMPKARQLAESTAGGDEGSRSPTSPTLSFNAFSSPHSSTQNLALQQYMDQSDAKSLRVSPGPDAHGATSHRFATFLSSLQRGRGAKTEDDDGPPIGSLKPGQSQSFPTVADADESQTTRRRGNFYSWMTQGRLSPATPMAEARQLSALRPGLRQGSPAIALADLESELSRPASIASLDVARPSTDSGSIWGAPPDGSGLSKHRLWSPSDGRWLSRSASRRPSLQGCNAPTTTLASADDEILDEDDLLNPESLPSQIGVIGSRPPGSASNQRLNPAAPTFMATIFRKDKDRAKDKTKEDRARDKTKEDKARAKEDRAKAREELQQACDDSHSDSRASRDTYSLHTQTSVSESRESLQLDSAPSNPLADVASSPSVKDSSENVVRKLFRKGSSSKFGLSARLGKDSGLFKKSPGSAANSERNASADRPSSVGDADDLGDDGAALGRSYDSMASSTSSKPAKEAGRMSSWRWSMSSIKKKGKESSSAAREKESLELERAPDEE</sequence>
<feature type="domain" description="Fibronectin type-III" evidence="3">
    <location>
        <begin position="12"/>
        <end position="89"/>
    </location>
</feature>
<gene>
    <name evidence="4" type="ORF">CDD82_758</name>
</gene>
<dbReference type="InterPro" id="IPR003961">
    <property type="entry name" value="FN3_dom"/>
</dbReference>
<proteinExistence type="predicted"/>
<evidence type="ECO:0000313" key="5">
    <source>
        <dbReference type="Proteomes" id="UP000224854"/>
    </source>
</evidence>
<evidence type="ECO:0000313" key="4">
    <source>
        <dbReference type="EMBL" id="PHH83442.1"/>
    </source>
</evidence>
<keyword evidence="5" id="KW-1185">Reference proteome</keyword>
<feature type="region of interest" description="Disordered" evidence="2">
    <location>
        <begin position="910"/>
        <end position="1017"/>
    </location>
</feature>
<dbReference type="SMART" id="SM00060">
    <property type="entry name" value="FN3"/>
    <property type="match status" value="1"/>
</dbReference>
<feature type="region of interest" description="Disordered" evidence="2">
    <location>
        <begin position="596"/>
        <end position="636"/>
    </location>
</feature>